<dbReference type="OrthoDB" id="2021138at2759"/>
<dbReference type="GO" id="GO:0046872">
    <property type="term" value="F:metal ion binding"/>
    <property type="evidence" value="ECO:0007669"/>
    <property type="project" value="UniProtKB-KW"/>
</dbReference>
<evidence type="ECO:0000256" key="7">
    <source>
        <dbReference type="ARBA" id="ARBA00042722"/>
    </source>
</evidence>
<evidence type="ECO:0000256" key="3">
    <source>
        <dbReference type="ARBA" id="ARBA00022801"/>
    </source>
</evidence>
<evidence type="ECO:0000256" key="2">
    <source>
        <dbReference type="ARBA" id="ARBA00012255"/>
    </source>
</evidence>
<evidence type="ECO:0000256" key="4">
    <source>
        <dbReference type="ARBA" id="ARBA00041057"/>
    </source>
</evidence>
<dbReference type="PANTHER" id="PTHR16222">
    <property type="entry name" value="ADP-RIBOSYLGLYCOHYDROLASE"/>
    <property type="match status" value="1"/>
</dbReference>
<keyword evidence="12" id="KW-0479">Metal-binding</keyword>
<feature type="binding site" evidence="12">
    <location>
        <position position="419"/>
    </location>
    <ligand>
        <name>Mg(2+)</name>
        <dbReference type="ChEBI" id="CHEBI:18420"/>
        <label>1</label>
    </ligand>
</feature>
<evidence type="ECO:0000256" key="8">
    <source>
        <dbReference type="ARBA" id="ARBA00042850"/>
    </source>
</evidence>
<comment type="cofactor">
    <cofactor evidence="12">
        <name>Mg(2+)</name>
        <dbReference type="ChEBI" id="CHEBI:18420"/>
    </cofactor>
    <text evidence="12">Binds 2 magnesium ions per subunit.</text>
</comment>
<protein>
    <recommendedName>
        <fullName evidence="4">ADP-ribosylhydrolase ARH3</fullName>
        <ecNumber evidence="2">3.2.1.143</ecNumber>
    </recommendedName>
    <alternativeName>
        <fullName evidence="5">ADP-ribose glycohydrolase ARH3</fullName>
    </alternativeName>
    <alternativeName>
        <fullName evidence="6">ADP-ribosylhydrolase 3</fullName>
    </alternativeName>
    <alternativeName>
        <fullName evidence="9">O-acetyl-ADP-ribose deacetylase ARH3</fullName>
    </alternativeName>
    <alternativeName>
        <fullName evidence="10">Poly(ADP-ribose) glycohydrolase ARH3</fullName>
    </alternativeName>
    <alternativeName>
        <fullName evidence="8">[Protein ADP-ribosylarginine] hydrolase-like protein 2</fullName>
    </alternativeName>
    <alternativeName>
        <fullName evidence="7">[Protein ADP-ribosylserine] hydrolase</fullName>
    </alternativeName>
</protein>
<evidence type="ECO:0000256" key="10">
    <source>
        <dbReference type="ARBA" id="ARBA00043193"/>
    </source>
</evidence>
<evidence type="ECO:0000256" key="6">
    <source>
        <dbReference type="ARBA" id="ARBA00042471"/>
    </source>
</evidence>
<organism evidence="13 14">
    <name type="scientific">Tritrichomonas foetus</name>
    <dbReference type="NCBI Taxonomy" id="1144522"/>
    <lineage>
        <taxon>Eukaryota</taxon>
        <taxon>Metamonada</taxon>
        <taxon>Parabasalia</taxon>
        <taxon>Tritrichomonadida</taxon>
        <taxon>Tritrichomonadidae</taxon>
        <taxon>Tritrichomonas</taxon>
    </lineage>
</organism>
<dbReference type="Pfam" id="PF03747">
    <property type="entry name" value="ADP_ribosyl_GH"/>
    <property type="match status" value="1"/>
</dbReference>
<name>A0A1J4KEV3_9EUKA</name>
<dbReference type="Proteomes" id="UP000179807">
    <property type="component" value="Unassembled WGS sequence"/>
</dbReference>
<gene>
    <name evidence="13" type="ORF">TRFO_04899</name>
</gene>
<dbReference type="EC" id="3.2.1.143" evidence="2"/>
<feature type="binding site" evidence="12">
    <location>
        <position position="420"/>
    </location>
    <ligand>
        <name>Mg(2+)</name>
        <dbReference type="ChEBI" id="CHEBI:18420"/>
        <label>1</label>
    </ligand>
</feature>
<sequence length="696" mass="78896">MISERKIYYLLKKCRSNVCQKKITFFVMKCCVCGCPNELQFCPNCHVPMFTSTDNHISFAFIQNANVTNIDSNLLNSIVLDYFKSSIQNAEIDSFNQLKQLRLSHCSNLRTIILRNLPSLLALDASDCEKLTECEIINCPNLKALDLSFCPSLLKFRGDFPKLEYISLAHTQFVKKPQDDNEDENRLNIYCDKLPNFPSAKFIDISNTSFVDISSLYECQNLQKLIMERGKNVGSMKRDLNMGKLLNLPNFTSILADNVNSDFKGCPQNHNLKNICMFRNCKIENYPDFSKTNAILSDRNVTSLEFDNVIYSGDWINSYRLLYGPWPTPPNDSQPNPKLDLSKVIFGKFMPPKKVDLKKAANHIMGAIFGTAIGDNLGIFGEGHYSREINMYMDYPFDITYDHPLMTNRGIHFHRGSFTDDTALMLMFIRSIVSTGGKFDPNDAGTKILHWIDCGLDEHLDGFGIGQGPTTAKVAHSPSFTTKSIAVSKKVWEDGGKYSAANGGVMRTGACGCFQFWNERKVIKNATEFCQVTHYDPRCVFSCVLVSLIISRLIQQNVGLIRTFDLEKTIQEAKKKFPKLNYSEIDPFLYASNIEDLRLTDQVPPTLNTMACAIYVLRQNFTYEQGIEAICRGGGDVDTNNACAGAVLGAKWGFDHIPIRVLNYMWYGGILYRDTIPFLNMMGMNFEPPKYEYFMV</sequence>
<evidence type="ECO:0000256" key="12">
    <source>
        <dbReference type="PIRSR" id="PIRSR605502-1"/>
    </source>
</evidence>
<feature type="binding site" evidence="12">
    <location>
        <position position="421"/>
    </location>
    <ligand>
        <name>Mg(2+)</name>
        <dbReference type="ChEBI" id="CHEBI:18420"/>
        <label>1</label>
    </ligand>
</feature>
<dbReference type="AlphaFoldDB" id="A0A1J4KEV3"/>
<comment type="similarity">
    <text evidence="1">Belongs to the ADP-ribosylglycohydrolase family.</text>
</comment>
<evidence type="ECO:0000256" key="11">
    <source>
        <dbReference type="ARBA" id="ARBA00049015"/>
    </source>
</evidence>
<evidence type="ECO:0000313" key="14">
    <source>
        <dbReference type="Proteomes" id="UP000179807"/>
    </source>
</evidence>
<evidence type="ECO:0000256" key="9">
    <source>
        <dbReference type="ARBA" id="ARBA00043187"/>
    </source>
</evidence>
<dbReference type="Gene3D" id="3.80.10.10">
    <property type="entry name" value="Ribonuclease Inhibitor"/>
    <property type="match status" value="2"/>
</dbReference>
<dbReference type="InterPro" id="IPR050792">
    <property type="entry name" value="ADP-ribosylglycohydrolase"/>
</dbReference>
<feature type="binding site" evidence="12">
    <location>
        <position position="638"/>
    </location>
    <ligand>
        <name>Mg(2+)</name>
        <dbReference type="ChEBI" id="CHEBI:18420"/>
        <label>1</label>
    </ligand>
</feature>
<dbReference type="RefSeq" id="XP_068361428.1">
    <property type="nucleotide sequence ID" value="XM_068492165.1"/>
</dbReference>
<feature type="binding site" evidence="12">
    <location>
        <position position="639"/>
    </location>
    <ligand>
        <name>Mg(2+)</name>
        <dbReference type="ChEBI" id="CHEBI:18420"/>
        <label>1</label>
    </ligand>
</feature>
<proteinExistence type="inferred from homology"/>
<dbReference type="GO" id="GO:0004649">
    <property type="term" value="F:poly(ADP-ribose) glycohydrolase activity"/>
    <property type="evidence" value="ECO:0007669"/>
    <property type="project" value="UniProtKB-EC"/>
</dbReference>
<dbReference type="GeneID" id="94826869"/>
<feature type="binding site" evidence="12">
    <location>
        <position position="636"/>
    </location>
    <ligand>
        <name>Mg(2+)</name>
        <dbReference type="ChEBI" id="CHEBI:18420"/>
        <label>1</label>
    </ligand>
</feature>
<keyword evidence="3" id="KW-0378">Hydrolase</keyword>
<dbReference type="SUPFAM" id="SSF101478">
    <property type="entry name" value="ADP-ribosylglycohydrolase"/>
    <property type="match status" value="1"/>
</dbReference>
<accession>A0A1J4KEV3</accession>
<dbReference type="InterPro" id="IPR036705">
    <property type="entry name" value="Ribosyl_crysJ1_sf"/>
</dbReference>
<dbReference type="SUPFAM" id="SSF52058">
    <property type="entry name" value="L domain-like"/>
    <property type="match status" value="1"/>
</dbReference>
<dbReference type="InterPro" id="IPR032675">
    <property type="entry name" value="LRR_dom_sf"/>
</dbReference>
<keyword evidence="14" id="KW-1185">Reference proteome</keyword>
<keyword evidence="12" id="KW-0460">Magnesium</keyword>
<evidence type="ECO:0000256" key="5">
    <source>
        <dbReference type="ARBA" id="ARBA00042398"/>
    </source>
</evidence>
<reference evidence="13" key="1">
    <citation type="submission" date="2016-10" db="EMBL/GenBank/DDBJ databases">
        <authorList>
            <person name="Benchimol M."/>
            <person name="Almeida L.G."/>
            <person name="Vasconcelos A.T."/>
            <person name="Perreira-Neves A."/>
            <person name="Rosa I.A."/>
            <person name="Tasca T."/>
            <person name="Bogo M.R."/>
            <person name="de Souza W."/>
        </authorList>
    </citation>
    <scope>NUCLEOTIDE SEQUENCE [LARGE SCALE GENOMIC DNA]</scope>
    <source>
        <strain evidence="13">K</strain>
    </source>
</reference>
<dbReference type="PANTHER" id="PTHR16222:SF24">
    <property type="entry name" value="ADP-RIBOSYLHYDROLASE ARH3"/>
    <property type="match status" value="1"/>
</dbReference>
<dbReference type="VEuPathDB" id="TrichDB:TRFO_04899"/>
<dbReference type="Gene3D" id="1.10.4080.10">
    <property type="entry name" value="ADP-ribosylation/Crystallin J1"/>
    <property type="match status" value="1"/>
</dbReference>
<comment type="caution">
    <text evidence="13">The sequence shown here is derived from an EMBL/GenBank/DDBJ whole genome shotgun (WGS) entry which is preliminary data.</text>
</comment>
<evidence type="ECO:0000313" key="13">
    <source>
        <dbReference type="EMBL" id="OHT08292.1"/>
    </source>
</evidence>
<dbReference type="InterPro" id="IPR005502">
    <property type="entry name" value="Ribosyl_crysJ1"/>
</dbReference>
<comment type="catalytic activity">
    <reaction evidence="11">
        <text>alpha-NAD(+) + H2O = ADP-D-ribose + nicotinamide + H(+)</text>
        <dbReference type="Rhea" id="RHEA:68792"/>
        <dbReference type="ChEBI" id="CHEBI:15377"/>
        <dbReference type="ChEBI" id="CHEBI:15378"/>
        <dbReference type="ChEBI" id="CHEBI:17154"/>
        <dbReference type="ChEBI" id="CHEBI:57967"/>
        <dbReference type="ChEBI" id="CHEBI:77017"/>
    </reaction>
</comment>
<dbReference type="EMBL" id="MLAK01000671">
    <property type="protein sequence ID" value="OHT08292.1"/>
    <property type="molecule type" value="Genomic_DNA"/>
</dbReference>
<evidence type="ECO:0000256" key="1">
    <source>
        <dbReference type="ARBA" id="ARBA00010702"/>
    </source>
</evidence>